<feature type="transmembrane region" description="Helical" evidence="2">
    <location>
        <begin position="189"/>
        <end position="211"/>
    </location>
</feature>
<feature type="transmembrane region" description="Helical" evidence="2">
    <location>
        <begin position="21"/>
        <end position="40"/>
    </location>
</feature>
<dbReference type="EMBL" id="CP104874">
    <property type="protein sequence ID" value="WWF03753.1"/>
    <property type="molecule type" value="Genomic_DNA"/>
</dbReference>
<accession>A0ABZ2FBY7</accession>
<feature type="transmembrane region" description="Helical" evidence="2">
    <location>
        <begin position="79"/>
        <end position="103"/>
    </location>
</feature>
<keyword evidence="2" id="KW-1133">Transmembrane helix</keyword>
<evidence type="ECO:0000256" key="1">
    <source>
        <dbReference type="SAM" id="MobiDB-lite"/>
    </source>
</evidence>
<sequence>MTSSDPVDLPHVDGMRLRSRVVLVALTWAALVGASAALVFPGLDAGIFSVNPLAVVLIVMWFVLMVALLLQVSHRWHPVVIGLCFLALVAAPGFVYLGVVAGYGPLGSERTSATVVEAHPRGNQPPSVLFELEDGTRERGYSTGMTDGPYPGYVVPRAGSRVAVLRDDAGLLPPRLALGGASTDSTGRALAALVPGALGLLVLGVATVSVLTRRESFVTRTARESEARRLADLHPGTTGQPRRRSA</sequence>
<evidence type="ECO:0000256" key="2">
    <source>
        <dbReference type="SAM" id="Phobius"/>
    </source>
</evidence>
<keyword evidence="2" id="KW-0472">Membrane</keyword>
<reference evidence="3 4" key="1">
    <citation type="submission" date="2022-09" db="EMBL/GenBank/DDBJ databases">
        <title>Complete genome sequence of Janibacter terrae strain COS04-44, PCL-degrading bacteria isolated from oil spilled coast.</title>
        <authorList>
            <person name="Park H."/>
            <person name="Kim J.Y."/>
            <person name="An S.H."/>
            <person name="Lee C.M."/>
            <person name="Weon H.-Y."/>
        </authorList>
    </citation>
    <scope>NUCLEOTIDE SEQUENCE [LARGE SCALE GENOMIC DNA]</scope>
    <source>
        <strain evidence="3 4">COS04-44</strain>
    </source>
</reference>
<evidence type="ECO:0000313" key="4">
    <source>
        <dbReference type="Proteomes" id="UP001381003"/>
    </source>
</evidence>
<evidence type="ECO:0008006" key="5">
    <source>
        <dbReference type="Google" id="ProtNLM"/>
    </source>
</evidence>
<dbReference type="RefSeq" id="WP_338537410.1">
    <property type="nucleotide sequence ID" value="NZ_CP104874.1"/>
</dbReference>
<dbReference type="Proteomes" id="UP001381003">
    <property type="component" value="Chromosome"/>
</dbReference>
<name>A0ABZ2FBY7_9MICO</name>
<organism evidence="3 4">
    <name type="scientific">Janibacter terrae</name>
    <dbReference type="NCBI Taxonomy" id="103817"/>
    <lineage>
        <taxon>Bacteria</taxon>
        <taxon>Bacillati</taxon>
        <taxon>Actinomycetota</taxon>
        <taxon>Actinomycetes</taxon>
        <taxon>Micrococcales</taxon>
        <taxon>Intrasporangiaceae</taxon>
        <taxon>Janibacter</taxon>
    </lineage>
</organism>
<feature type="region of interest" description="Disordered" evidence="1">
    <location>
        <begin position="222"/>
        <end position="246"/>
    </location>
</feature>
<feature type="compositionally biased region" description="Basic and acidic residues" evidence="1">
    <location>
        <begin position="222"/>
        <end position="232"/>
    </location>
</feature>
<keyword evidence="2" id="KW-0812">Transmembrane</keyword>
<gene>
    <name evidence="3" type="ORF">N5P18_08505</name>
</gene>
<proteinExistence type="predicted"/>
<evidence type="ECO:0000313" key="3">
    <source>
        <dbReference type="EMBL" id="WWF03753.1"/>
    </source>
</evidence>
<feature type="transmembrane region" description="Helical" evidence="2">
    <location>
        <begin position="52"/>
        <end position="72"/>
    </location>
</feature>
<keyword evidence="4" id="KW-1185">Reference proteome</keyword>
<protein>
    <recommendedName>
        <fullName evidence="5">Integral membrane protein</fullName>
    </recommendedName>
</protein>